<dbReference type="PROSITE" id="PS50096">
    <property type="entry name" value="IQ"/>
    <property type="match status" value="1"/>
</dbReference>
<feature type="compositionally biased region" description="Low complexity" evidence="10">
    <location>
        <begin position="274"/>
        <end position="287"/>
    </location>
</feature>
<keyword evidence="9" id="KW-0966">Cell projection</keyword>
<comment type="similarity">
    <text evidence="3">Belongs to the DRC10 family.</text>
</comment>
<evidence type="ECO:0000256" key="6">
    <source>
        <dbReference type="ARBA" id="ARBA00022846"/>
    </source>
</evidence>
<keyword evidence="8" id="KW-0206">Cytoskeleton</keyword>
<reference evidence="11 12" key="1">
    <citation type="submission" date="2015-12" db="EMBL/GenBank/DDBJ databases">
        <title>The genome of Folsomia candida.</title>
        <authorList>
            <person name="Faddeeva A."/>
            <person name="Derks M.F."/>
            <person name="Anvar Y."/>
            <person name="Smit S."/>
            <person name="Van Straalen N."/>
            <person name="Roelofs D."/>
        </authorList>
    </citation>
    <scope>NUCLEOTIDE SEQUENCE [LARGE SCALE GENOMIC DNA]</scope>
    <source>
        <strain evidence="11 12">VU population</strain>
        <tissue evidence="11">Whole body</tissue>
    </source>
</reference>
<evidence type="ECO:0000256" key="4">
    <source>
        <dbReference type="ARBA" id="ARBA00021752"/>
    </source>
</evidence>
<evidence type="ECO:0000256" key="3">
    <source>
        <dbReference type="ARBA" id="ARBA00009071"/>
    </source>
</evidence>
<evidence type="ECO:0000256" key="7">
    <source>
        <dbReference type="ARBA" id="ARBA00023069"/>
    </source>
</evidence>
<evidence type="ECO:0000256" key="9">
    <source>
        <dbReference type="ARBA" id="ARBA00023273"/>
    </source>
</evidence>
<evidence type="ECO:0000256" key="1">
    <source>
        <dbReference type="ARBA" id="ARBA00003029"/>
    </source>
</evidence>
<dbReference type="PANTHER" id="PTHR31598:SF1">
    <property type="entry name" value="DYNEIN REGULATORY COMPLEX PROTEIN 10"/>
    <property type="match status" value="1"/>
</dbReference>
<evidence type="ECO:0000256" key="2">
    <source>
        <dbReference type="ARBA" id="ARBA00004611"/>
    </source>
</evidence>
<dbReference type="AlphaFoldDB" id="A0A226E5T6"/>
<dbReference type="EMBL" id="LNIX01000006">
    <property type="protein sequence ID" value="OXA52658.1"/>
    <property type="molecule type" value="Genomic_DNA"/>
</dbReference>
<sequence length="638" mass="73855">MVVTAVDWANKKIQLLTLLPQLCPLFISNNLTHSSSSRGDAHNVVVSRAKRLLGLEEECLRDLCILANWPNSKKDDNIVAGASASAGGDRRVVPFPTVDDESGHEDHRGMCQTHKKLEVVLHHRDKFRSQFLRKLLAASFTATSVPPSHVDADPDTMLIPDVSSSPPEVEKKSVVKLLKMGLKSRYSSHLRKALRERDFQSTVCILSIIATFDDDAAKNEDLPHLKSLPPNEETEVHDMKIVTLLEENEMSGKLGNLRTSSSQDSHFESEHDISSLSSSSSASSSSSHWTDRKPRSKTGIKLKDLTRISQHDQDLKYYKEVTHRVLTLLKSHPDNMFKIYQIIDSIRHSSKNENNEIRIKESAQQLTLLRANRLHKFLNYMKRLQNLFSHRVSHFETEPVYTKSEEEENKQENLNHLHGSALSKRINELENTLSATKSKWKVVFEERESEIVILQKQLLNTRDEMDHHLLETVKQLEVEKIVNIKHHKQRINNLNENVDMREERLVQAITTLEAGYKGLRSYRKSKEAELRQVIHEYDDTIIKHRRQLEELSHFANANRAEMKRLEDVHLGMVDSYDEMRNTKRLRELLQNLQMAESVRENWAARRIQTAWKKYRARKLRKRKLKKPKGRKKKTPLQK</sequence>
<evidence type="ECO:0000256" key="8">
    <source>
        <dbReference type="ARBA" id="ARBA00023212"/>
    </source>
</evidence>
<comment type="subcellular location">
    <subcellularLocation>
        <location evidence="2">Cytoplasm</location>
        <location evidence="2">Cytoskeleton</location>
        <location evidence="2">Flagellum axoneme</location>
    </subcellularLocation>
</comment>
<gene>
    <name evidence="11" type="ORF">Fcan01_12501</name>
</gene>
<proteinExistence type="inferred from homology"/>
<comment type="caution">
    <text evidence="11">The sequence shown here is derived from an EMBL/GenBank/DDBJ whole genome shotgun (WGS) entry which is preliminary data.</text>
</comment>
<dbReference type="InterPro" id="IPR042815">
    <property type="entry name" value="DRC10"/>
</dbReference>
<keyword evidence="5" id="KW-0963">Cytoplasm</keyword>
<comment type="function">
    <text evidence="1">Component of the nexin-dynein regulatory complex (N-DRC), a key regulator of ciliary/flagellar motility which maintains the alignment and integrity of the distal axoneme and regulates microtubule sliding in motile axonemes.</text>
</comment>
<dbReference type="Proteomes" id="UP000198287">
    <property type="component" value="Unassembled WGS sequence"/>
</dbReference>
<evidence type="ECO:0000256" key="5">
    <source>
        <dbReference type="ARBA" id="ARBA00022490"/>
    </source>
</evidence>
<keyword evidence="6" id="KW-0282">Flagellum</keyword>
<dbReference type="PANTHER" id="PTHR31598">
    <property type="entry name" value="IQ DOMAIN-CONTAINING PROTEIN D"/>
    <property type="match status" value="1"/>
</dbReference>
<accession>A0A226E5T6</accession>
<evidence type="ECO:0000313" key="11">
    <source>
        <dbReference type="EMBL" id="OXA52658.1"/>
    </source>
</evidence>
<protein>
    <recommendedName>
        <fullName evidence="4">Dynein regulatory complex protein 10</fullName>
    </recommendedName>
</protein>
<feature type="region of interest" description="Disordered" evidence="10">
    <location>
        <begin position="618"/>
        <end position="638"/>
    </location>
</feature>
<name>A0A226E5T6_FOLCA</name>
<keyword evidence="12" id="KW-1185">Reference proteome</keyword>
<organism evidence="11 12">
    <name type="scientific">Folsomia candida</name>
    <name type="common">Springtail</name>
    <dbReference type="NCBI Taxonomy" id="158441"/>
    <lineage>
        <taxon>Eukaryota</taxon>
        <taxon>Metazoa</taxon>
        <taxon>Ecdysozoa</taxon>
        <taxon>Arthropoda</taxon>
        <taxon>Hexapoda</taxon>
        <taxon>Collembola</taxon>
        <taxon>Entomobryomorpha</taxon>
        <taxon>Isotomoidea</taxon>
        <taxon>Isotomidae</taxon>
        <taxon>Proisotominae</taxon>
        <taxon>Folsomia</taxon>
    </lineage>
</organism>
<feature type="region of interest" description="Disordered" evidence="10">
    <location>
        <begin position="254"/>
        <end position="296"/>
    </location>
</feature>
<evidence type="ECO:0000256" key="10">
    <source>
        <dbReference type="SAM" id="MobiDB-lite"/>
    </source>
</evidence>
<evidence type="ECO:0000313" key="12">
    <source>
        <dbReference type="Proteomes" id="UP000198287"/>
    </source>
</evidence>
<keyword evidence="7" id="KW-0969">Cilium</keyword>